<keyword evidence="2" id="KW-0326">Glycosidase</keyword>
<dbReference type="Gene3D" id="3.90.245.10">
    <property type="entry name" value="Ribonucleoside hydrolase-like"/>
    <property type="match status" value="1"/>
</dbReference>
<evidence type="ECO:0000313" key="5">
    <source>
        <dbReference type="Proteomes" id="UP000664545"/>
    </source>
</evidence>
<dbReference type="Pfam" id="PF01156">
    <property type="entry name" value="IU_nuc_hydro"/>
    <property type="match status" value="1"/>
</dbReference>
<dbReference type="PANTHER" id="PTHR12304:SF4">
    <property type="entry name" value="URIDINE NUCLEOSIDASE"/>
    <property type="match status" value="1"/>
</dbReference>
<evidence type="ECO:0000259" key="3">
    <source>
        <dbReference type="Pfam" id="PF01156"/>
    </source>
</evidence>
<dbReference type="Proteomes" id="UP000664545">
    <property type="component" value="Unassembled WGS sequence"/>
</dbReference>
<dbReference type="InterPro" id="IPR001910">
    <property type="entry name" value="Inosine/uridine_hydrolase_dom"/>
</dbReference>
<dbReference type="InterPro" id="IPR023186">
    <property type="entry name" value="IUNH"/>
</dbReference>
<evidence type="ECO:0000256" key="1">
    <source>
        <dbReference type="ARBA" id="ARBA00022801"/>
    </source>
</evidence>
<accession>A0A939D926</accession>
<dbReference type="RefSeq" id="WP_206582188.1">
    <property type="nucleotide sequence ID" value="NZ_JAFJZZ010000002.1"/>
</dbReference>
<evidence type="ECO:0000313" key="4">
    <source>
        <dbReference type="EMBL" id="MBN7773370.1"/>
    </source>
</evidence>
<name>A0A939D926_CLOAM</name>
<dbReference type="GO" id="GO:0045437">
    <property type="term" value="F:uridine nucleosidase activity"/>
    <property type="evidence" value="ECO:0007669"/>
    <property type="project" value="UniProtKB-ARBA"/>
</dbReference>
<keyword evidence="1 4" id="KW-0378">Hydrolase</keyword>
<feature type="domain" description="Inosine/uridine-preferring nucleoside hydrolase" evidence="3">
    <location>
        <begin position="9"/>
        <end position="306"/>
    </location>
</feature>
<dbReference type="PROSITE" id="PS01247">
    <property type="entry name" value="IUNH"/>
    <property type="match status" value="1"/>
</dbReference>
<protein>
    <submittedName>
        <fullName evidence="4">Nucleoside hydrolase</fullName>
    </submittedName>
</protein>
<evidence type="ECO:0000256" key="2">
    <source>
        <dbReference type="ARBA" id="ARBA00023295"/>
    </source>
</evidence>
<dbReference type="PANTHER" id="PTHR12304">
    <property type="entry name" value="INOSINE-URIDINE PREFERRING NUCLEOSIDE HYDROLASE"/>
    <property type="match status" value="1"/>
</dbReference>
<keyword evidence="5" id="KW-1185">Reference proteome</keyword>
<dbReference type="CDD" id="cd02651">
    <property type="entry name" value="nuc_hydro_IU_UC_XIUA"/>
    <property type="match status" value="1"/>
</dbReference>
<dbReference type="EMBL" id="JAFJZZ010000002">
    <property type="protein sequence ID" value="MBN7773370.1"/>
    <property type="molecule type" value="Genomic_DNA"/>
</dbReference>
<dbReference type="AlphaFoldDB" id="A0A939D926"/>
<dbReference type="InterPro" id="IPR015910">
    <property type="entry name" value="I/U_nuclsd_hydro_CS"/>
</dbReference>
<sequence>MGNEKMIKVIMDCDPGHDDAIALLLASRADNIQILGVTTVQGNSELRYTSKNARRVLDYADVTDIDVYAGCPKPMMKEQYRQTGIAIHGEDGLGGPHIPDSITPIKEKHAVNFIIDTLRASDEKITLIPTGPLTNIATAFIMAPDIKDKIEKIVIMGGAVYTEGNVNTSNEFNLFLDPEAAKIVLNSGCDVYLNTLDVSMKAVFMKEDVETLRAQGDKISVIVAELLDFFGITHERLFNFYSIPIHDALCVGMLIDDTLIEYEHVWADISTKDELTAGEVVADIWHLTDKKPNCYIAKKVDREKFVKMVCEHMKKPYVSKYV</sequence>
<organism evidence="4 5">
    <name type="scientific">Clostridium aminobutyricum</name>
    <dbReference type="NCBI Taxonomy" id="33953"/>
    <lineage>
        <taxon>Bacteria</taxon>
        <taxon>Bacillati</taxon>
        <taxon>Bacillota</taxon>
        <taxon>Clostridia</taxon>
        <taxon>Eubacteriales</taxon>
        <taxon>Clostridiaceae</taxon>
        <taxon>Clostridium</taxon>
    </lineage>
</organism>
<dbReference type="GO" id="GO:0008477">
    <property type="term" value="F:purine nucleosidase activity"/>
    <property type="evidence" value="ECO:0007669"/>
    <property type="project" value="TreeGrafter"/>
</dbReference>
<reference evidence="4" key="1">
    <citation type="submission" date="2021-02" db="EMBL/GenBank/DDBJ databases">
        <title>Abyssanaerobacter marinus gen.nov., sp., nov, anaerobic bacterium isolated from the Onnuri vent field of Indian Ocean and suggestion of Mogibacteriaceae fam. nov., and proposal of reclassification of ambiguous this family's genus member.</title>
        <authorList>
            <person name="Kim Y.J."/>
            <person name="Yang J.-A."/>
        </authorList>
    </citation>
    <scope>NUCLEOTIDE SEQUENCE</scope>
    <source>
        <strain evidence="4">DSM 2634</strain>
    </source>
</reference>
<comment type="caution">
    <text evidence="4">The sequence shown here is derived from an EMBL/GenBank/DDBJ whole genome shotgun (WGS) entry which is preliminary data.</text>
</comment>
<dbReference type="SUPFAM" id="SSF53590">
    <property type="entry name" value="Nucleoside hydrolase"/>
    <property type="match status" value="1"/>
</dbReference>
<dbReference type="InterPro" id="IPR036452">
    <property type="entry name" value="Ribo_hydro-like"/>
</dbReference>
<proteinExistence type="predicted"/>
<dbReference type="GO" id="GO:0005829">
    <property type="term" value="C:cytosol"/>
    <property type="evidence" value="ECO:0007669"/>
    <property type="project" value="TreeGrafter"/>
</dbReference>
<dbReference type="GO" id="GO:0006152">
    <property type="term" value="P:purine nucleoside catabolic process"/>
    <property type="evidence" value="ECO:0007669"/>
    <property type="project" value="TreeGrafter"/>
</dbReference>
<gene>
    <name evidence="4" type="ORF">JYB65_08350</name>
</gene>